<name>A0A151PIZ8_ALLMI</name>
<evidence type="ECO:0000313" key="1">
    <source>
        <dbReference type="EMBL" id="KYO49091.1"/>
    </source>
</evidence>
<reference evidence="1 2" key="1">
    <citation type="journal article" date="2012" name="Genome Biol.">
        <title>Sequencing three crocodilian genomes to illuminate the evolution of archosaurs and amniotes.</title>
        <authorList>
            <person name="St John J.A."/>
            <person name="Braun E.L."/>
            <person name="Isberg S.R."/>
            <person name="Miles L.G."/>
            <person name="Chong A.Y."/>
            <person name="Gongora J."/>
            <person name="Dalzell P."/>
            <person name="Moran C."/>
            <person name="Bed'hom B."/>
            <person name="Abzhanov A."/>
            <person name="Burgess S.C."/>
            <person name="Cooksey A.M."/>
            <person name="Castoe T.A."/>
            <person name="Crawford N.G."/>
            <person name="Densmore L.D."/>
            <person name="Drew J.C."/>
            <person name="Edwards S.V."/>
            <person name="Faircloth B.C."/>
            <person name="Fujita M.K."/>
            <person name="Greenwold M.J."/>
            <person name="Hoffmann F.G."/>
            <person name="Howard J.M."/>
            <person name="Iguchi T."/>
            <person name="Janes D.E."/>
            <person name="Khan S.Y."/>
            <person name="Kohno S."/>
            <person name="de Koning A.J."/>
            <person name="Lance S.L."/>
            <person name="McCarthy F.M."/>
            <person name="McCormack J.E."/>
            <person name="Merchant M.E."/>
            <person name="Peterson D.G."/>
            <person name="Pollock D.D."/>
            <person name="Pourmand N."/>
            <person name="Raney B.J."/>
            <person name="Roessler K.A."/>
            <person name="Sanford J.R."/>
            <person name="Sawyer R.H."/>
            <person name="Schmidt C.J."/>
            <person name="Triplett E.W."/>
            <person name="Tuberville T.D."/>
            <person name="Venegas-Anaya M."/>
            <person name="Howard J.T."/>
            <person name="Jarvis E.D."/>
            <person name="Guillette L.J.Jr."/>
            <person name="Glenn T.C."/>
            <person name="Green R.E."/>
            <person name="Ray D.A."/>
        </authorList>
    </citation>
    <scope>NUCLEOTIDE SEQUENCE [LARGE SCALE GENOMIC DNA]</scope>
    <source>
        <strain evidence="1">KSC_2009_1</strain>
    </source>
</reference>
<accession>A0A151PIZ8</accession>
<organism evidence="1 2">
    <name type="scientific">Alligator mississippiensis</name>
    <name type="common">American alligator</name>
    <dbReference type="NCBI Taxonomy" id="8496"/>
    <lineage>
        <taxon>Eukaryota</taxon>
        <taxon>Metazoa</taxon>
        <taxon>Chordata</taxon>
        <taxon>Craniata</taxon>
        <taxon>Vertebrata</taxon>
        <taxon>Euteleostomi</taxon>
        <taxon>Archelosauria</taxon>
        <taxon>Archosauria</taxon>
        <taxon>Crocodylia</taxon>
        <taxon>Alligatoridae</taxon>
        <taxon>Alligatorinae</taxon>
        <taxon>Alligator</taxon>
    </lineage>
</organism>
<gene>
    <name evidence="1" type="ORF">Y1Q_0020588</name>
</gene>
<keyword evidence="2" id="KW-1185">Reference proteome</keyword>
<dbReference type="EMBL" id="AKHW03000111">
    <property type="protein sequence ID" value="KYO49091.1"/>
    <property type="molecule type" value="Genomic_DNA"/>
</dbReference>
<dbReference type="AlphaFoldDB" id="A0A151PIZ8"/>
<comment type="caution">
    <text evidence="1">The sequence shown here is derived from an EMBL/GenBank/DDBJ whole genome shotgun (WGS) entry which is preliminary data.</text>
</comment>
<dbReference type="Proteomes" id="UP000050525">
    <property type="component" value="Unassembled WGS sequence"/>
</dbReference>
<sequence>MTQTFVADASKIVQENTSRSWSQLSPLWLDSAGGKEITSRLIRQLETTPYSVQACDGFGVCESSCYRR</sequence>
<proteinExistence type="predicted"/>
<evidence type="ECO:0000313" key="2">
    <source>
        <dbReference type="Proteomes" id="UP000050525"/>
    </source>
</evidence>
<protein>
    <submittedName>
        <fullName evidence="1">Uncharacterized protein</fullName>
    </submittedName>
</protein>